<accession>A0A846ZLI9</accession>
<dbReference type="AlphaFoldDB" id="A0A846ZLI9"/>
<feature type="transmembrane region" description="Helical" evidence="1">
    <location>
        <begin position="119"/>
        <end position="145"/>
    </location>
</feature>
<evidence type="ECO:0000313" key="3">
    <source>
        <dbReference type="Proteomes" id="UP000541636"/>
    </source>
</evidence>
<keyword evidence="1" id="KW-0812">Transmembrane</keyword>
<keyword evidence="1" id="KW-0472">Membrane</keyword>
<sequence>MSANLSFKEKGFRVRLNGKLSGARCASAVAFERLLRRHTWLAVGIVVVPIVLGLPVLSAQKGGYSLVQGLFIPTYVPNVAVIGTACSNLLLLVGVLGLLAGLVWPALSVWTGGISRTRVVLAYGALITLGIFCRIETAALVRYVFARDNRAVKALYAEVHAGTTIGQLKALAARYSPDIRIRYSSLSSYDMLRAENDRHDPCTVEYSSPGRYSGTRLVAEVSECGGKPGARLARIYLVDHKKKVGQKGGGI</sequence>
<protein>
    <submittedName>
        <fullName evidence="2">Uncharacterized protein</fullName>
    </submittedName>
</protein>
<proteinExistence type="predicted"/>
<dbReference type="Proteomes" id="UP000541636">
    <property type="component" value="Unassembled WGS sequence"/>
</dbReference>
<name>A0A846ZLI9_9GAMM</name>
<keyword evidence="3" id="KW-1185">Reference proteome</keyword>
<dbReference type="EMBL" id="JAAZQD010000002">
    <property type="protein sequence ID" value="NKZ38428.1"/>
    <property type="molecule type" value="Genomic_DNA"/>
</dbReference>
<dbReference type="RefSeq" id="WP_168608750.1">
    <property type="nucleotide sequence ID" value="NZ_JAAZQD010000002.1"/>
</dbReference>
<feature type="transmembrane region" description="Helical" evidence="1">
    <location>
        <begin position="40"/>
        <end position="59"/>
    </location>
</feature>
<evidence type="ECO:0000256" key="1">
    <source>
        <dbReference type="SAM" id="Phobius"/>
    </source>
</evidence>
<reference evidence="2 3" key="1">
    <citation type="journal article" date="2017" name="Int. J. Syst. Evol. Microbiol.">
        <title>Oleiagrimonas citrea sp. nov., a marine bacterium isolated from tidal flat sediment and emended description of the genus Oleiagrimonas Fang et al. 2015 and Oleiagrimonas soli.</title>
        <authorList>
            <person name="Yang S.H."/>
            <person name="Seo H.S."/>
            <person name="Seong C.N."/>
            <person name="Kwon K.K."/>
        </authorList>
    </citation>
    <scope>NUCLEOTIDE SEQUENCE [LARGE SCALE GENOMIC DNA]</scope>
    <source>
        <strain evidence="2 3">MEBiC09124</strain>
    </source>
</reference>
<organism evidence="2 3">
    <name type="scientific">Oleiagrimonas citrea</name>
    <dbReference type="NCBI Taxonomy" id="1665687"/>
    <lineage>
        <taxon>Bacteria</taxon>
        <taxon>Pseudomonadati</taxon>
        <taxon>Pseudomonadota</taxon>
        <taxon>Gammaproteobacteria</taxon>
        <taxon>Lysobacterales</taxon>
        <taxon>Rhodanobacteraceae</taxon>
        <taxon>Oleiagrimonas</taxon>
    </lineage>
</organism>
<evidence type="ECO:0000313" key="2">
    <source>
        <dbReference type="EMBL" id="NKZ38428.1"/>
    </source>
</evidence>
<keyword evidence="1" id="KW-1133">Transmembrane helix</keyword>
<comment type="caution">
    <text evidence="2">The sequence shown here is derived from an EMBL/GenBank/DDBJ whole genome shotgun (WGS) entry which is preliminary data.</text>
</comment>
<gene>
    <name evidence="2" type="ORF">HF690_05585</name>
</gene>
<feature type="transmembrane region" description="Helical" evidence="1">
    <location>
        <begin position="79"/>
        <end position="107"/>
    </location>
</feature>